<reference evidence="1" key="1">
    <citation type="submission" date="2018-02" db="EMBL/GenBank/DDBJ databases">
        <title>Rhizophora mucronata_Transcriptome.</title>
        <authorList>
            <person name="Meera S.P."/>
            <person name="Sreeshan A."/>
            <person name="Augustine A."/>
        </authorList>
    </citation>
    <scope>NUCLEOTIDE SEQUENCE</scope>
    <source>
        <tissue evidence="1">Leaf</tissue>
    </source>
</reference>
<proteinExistence type="predicted"/>
<evidence type="ECO:0000313" key="1">
    <source>
        <dbReference type="EMBL" id="MBX61067.1"/>
    </source>
</evidence>
<protein>
    <submittedName>
        <fullName evidence="1">Uncharacterized protein</fullName>
    </submittedName>
</protein>
<sequence>MKFLACSLYIQSIEHLHFSLLIKLSLELMKNP</sequence>
<dbReference type="EMBL" id="GGEC01080583">
    <property type="protein sequence ID" value="MBX61067.1"/>
    <property type="molecule type" value="Transcribed_RNA"/>
</dbReference>
<dbReference type="AlphaFoldDB" id="A0A2P2Q269"/>
<organism evidence="1">
    <name type="scientific">Rhizophora mucronata</name>
    <name type="common">Asiatic mangrove</name>
    <dbReference type="NCBI Taxonomy" id="61149"/>
    <lineage>
        <taxon>Eukaryota</taxon>
        <taxon>Viridiplantae</taxon>
        <taxon>Streptophyta</taxon>
        <taxon>Embryophyta</taxon>
        <taxon>Tracheophyta</taxon>
        <taxon>Spermatophyta</taxon>
        <taxon>Magnoliopsida</taxon>
        <taxon>eudicotyledons</taxon>
        <taxon>Gunneridae</taxon>
        <taxon>Pentapetalae</taxon>
        <taxon>rosids</taxon>
        <taxon>fabids</taxon>
        <taxon>Malpighiales</taxon>
        <taxon>Rhizophoraceae</taxon>
        <taxon>Rhizophora</taxon>
    </lineage>
</organism>
<name>A0A2P2Q269_RHIMU</name>
<accession>A0A2P2Q269</accession>